<evidence type="ECO:0000259" key="2">
    <source>
        <dbReference type="Pfam" id="PF00117"/>
    </source>
</evidence>
<dbReference type="AlphaFoldDB" id="A0A1Y5I8W4"/>
<proteinExistence type="inferred from homology"/>
<gene>
    <name evidence="3" type="ORF">BE221DRAFT_148311</name>
</gene>
<dbReference type="EMBL" id="KZ155817">
    <property type="protein sequence ID" value="OUS44513.1"/>
    <property type="molecule type" value="Genomic_DNA"/>
</dbReference>
<accession>A0A1Y5I8W4</accession>
<reference evidence="3" key="1">
    <citation type="submission" date="2017-04" db="EMBL/GenBank/DDBJ databases">
        <title>Population genomics of picophytoplankton unveils novel chromosome hypervariability.</title>
        <authorList>
            <consortium name="DOE Joint Genome Institute"/>
            <person name="Blanc-Mathieu R."/>
            <person name="Krasovec M."/>
            <person name="Hebrard M."/>
            <person name="Yau S."/>
            <person name="Desgranges E."/>
            <person name="Martin J."/>
            <person name="Schackwitz W."/>
            <person name="Kuo A."/>
            <person name="Salin G."/>
            <person name="Donnadieu C."/>
            <person name="Desdevises Y."/>
            <person name="Sanchez-Ferandin S."/>
            <person name="Moreau H."/>
            <person name="Rivals E."/>
            <person name="Grigoriev I.V."/>
            <person name="Grimsley N."/>
            <person name="Eyre-Walker A."/>
            <person name="Piganeau G."/>
        </authorList>
    </citation>
    <scope>NUCLEOTIDE SEQUENCE [LARGE SCALE GENOMIC DNA]</scope>
    <source>
        <strain evidence="3">RCC 1115</strain>
    </source>
</reference>
<dbReference type="Pfam" id="PF05960">
    <property type="entry name" value="DUF885"/>
    <property type="match status" value="1"/>
</dbReference>
<dbReference type="Proteomes" id="UP000195557">
    <property type="component" value="Unassembled WGS sequence"/>
</dbReference>
<dbReference type="Gene3D" id="3.40.50.880">
    <property type="match status" value="1"/>
</dbReference>
<evidence type="ECO:0000313" key="3">
    <source>
        <dbReference type="EMBL" id="OUS44513.1"/>
    </source>
</evidence>
<feature type="domain" description="Glutamine amidotransferase" evidence="2">
    <location>
        <begin position="663"/>
        <end position="797"/>
    </location>
</feature>
<dbReference type="PANTHER" id="PTHR33361:SF2">
    <property type="entry name" value="DUF885 DOMAIN-CONTAINING PROTEIN"/>
    <property type="match status" value="1"/>
</dbReference>
<organism evidence="3">
    <name type="scientific">Ostreococcus tauri</name>
    <name type="common">Marine green alga</name>
    <dbReference type="NCBI Taxonomy" id="70448"/>
    <lineage>
        <taxon>Eukaryota</taxon>
        <taxon>Viridiplantae</taxon>
        <taxon>Chlorophyta</taxon>
        <taxon>Mamiellophyceae</taxon>
        <taxon>Mamiellales</taxon>
        <taxon>Bathycoccaceae</taxon>
        <taxon>Ostreococcus</taxon>
    </lineage>
</organism>
<evidence type="ECO:0000256" key="1">
    <source>
        <dbReference type="ARBA" id="ARBA00011083"/>
    </source>
</evidence>
<dbReference type="InterPro" id="IPR044992">
    <property type="entry name" value="ChyE-like"/>
</dbReference>
<sequence length="845" mass="93173">MTLLACNERFGLGSRFLYGPVNATGLGSDNMKPFLFALAAGALTAVLAQGAAADPLDALIPAYESYVDAVSPEDAAREENRAPDRWADVRPASIAAQTDAARALLKDVQKAETEHVIDQAILIRLLKSDINWAETDSARIPFTGDWGFQAEPVFAAMRTDIDSVESAEAWIARLNDVPRYFAENIENMRRGIETGWTANRDPLETVIDQIREQIMDDASESGLYAPFKALPEGIDPEIAARLRAEGLQATARAISAYLDVLRFLEIEYRPYLRQGAGIADLENGREVYAAAVEHYTAGAGYSPEEIHLLGQSEVTRIRSEMEQIIAEIGFEGSFEDFLTYLRTDPQFYAQSADELMEAAEEISSRLRASLPDYFGTLPELEFEVQPVPDSIAPGYTTGRYVSGDPEEGRLGIYLVNTYALDQRPLYELPALSAHEAVPGHHLQIALAQEMSDQPDFRKNYYATAFGEGWGLYAERIAGEAGIYRTPYERFGALSYEMWRACRLVADTGLHWYGWTRSQAEACFIENSALAPLNIQTEVTRYIGWPGQAVAYKVGELKFRELRAKAELELGEDFDLRAFHDSALAEGAVPLDVLDVRIDDWIDTQQITFMKLTIIETGLVPEPIRADFADYPEMFRNLISAADPDIEYETVSVIQGEPLPDIAGLEAILITGSPAGVYDDYDWIAPLMQFIRDAASASVPQVGICFGHQIMAEALGGKVIKSPKGWGIGRHSYDVKACPDWMGGDCPATISVPVSHQDQVVELPPGASVLARSDFTPFAAIEYGKTPAISFQCHPEFDADYSAALYTIRKGRPLAANAVDMAIGSLEQPLDNQRLGSWIARFLTQS</sequence>
<dbReference type="PROSITE" id="PS51273">
    <property type="entry name" value="GATASE_TYPE_1"/>
    <property type="match status" value="1"/>
</dbReference>
<dbReference type="InterPro" id="IPR029062">
    <property type="entry name" value="Class_I_gatase-like"/>
</dbReference>
<protein>
    <recommendedName>
        <fullName evidence="2">Glutamine amidotransferase domain-containing protein</fullName>
    </recommendedName>
</protein>
<dbReference type="InterPro" id="IPR017926">
    <property type="entry name" value="GATASE"/>
</dbReference>
<dbReference type="Pfam" id="PF00117">
    <property type="entry name" value="GATase"/>
    <property type="match status" value="1"/>
</dbReference>
<dbReference type="PANTHER" id="PTHR33361">
    <property type="entry name" value="GLR0591 PROTEIN"/>
    <property type="match status" value="1"/>
</dbReference>
<dbReference type="InterPro" id="IPR010281">
    <property type="entry name" value="DUF885"/>
</dbReference>
<name>A0A1Y5I8W4_OSTTA</name>
<dbReference type="CDD" id="cd01741">
    <property type="entry name" value="GATase1_1"/>
    <property type="match status" value="1"/>
</dbReference>
<dbReference type="SUPFAM" id="SSF52317">
    <property type="entry name" value="Class I glutamine amidotransferase-like"/>
    <property type="match status" value="1"/>
</dbReference>
<comment type="similarity">
    <text evidence="1">Belongs to the peptidase C26 family.</text>
</comment>